<accession>A0ACB6UYE6</accession>
<gene>
    <name evidence="1" type="ORF">D0Z00_004504</name>
</gene>
<dbReference type="EMBL" id="QVQA01000357">
    <property type="protein sequence ID" value="KAF5092599.1"/>
    <property type="molecule type" value="Genomic_DNA"/>
</dbReference>
<protein>
    <submittedName>
        <fullName evidence="1">Uncharacterized protein</fullName>
    </submittedName>
</protein>
<reference evidence="1 2" key="1">
    <citation type="journal article" date="2020" name="Front. Microbiol.">
        <title>Phenotypic and Genetic Characterization of the Cheese Ripening Yeast Geotrichum candidum.</title>
        <authorList>
            <person name="Perkins V."/>
            <person name="Vignola S."/>
            <person name="Lessard M.H."/>
            <person name="Plante P.L."/>
            <person name="Corbeil J."/>
            <person name="Dugat-Bony E."/>
            <person name="Frenette M."/>
            <person name="Labrie S."/>
        </authorList>
    </citation>
    <scope>NUCLEOTIDE SEQUENCE [LARGE SCALE GENOMIC DNA]</scope>
    <source>
        <strain evidence="1 2">LMA-1147</strain>
    </source>
</reference>
<organism evidence="1 2">
    <name type="scientific">Geotrichum galactomycetum</name>
    <dbReference type="NCBI Taxonomy" id="27317"/>
    <lineage>
        <taxon>Eukaryota</taxon>
        <taxon>Fungi</taxon>
        <taxon>Dikarya</taxon>
        <taxon>Ascomycota</taxon>
        <taxon>Saccharomycotina</taxon>
        <taxon>Dipodascomycetes</taxon>
        <taxon>Dipodascales</taxon>
        <taxon>Dipodascaceae</taxon>
        <taxon>Geotrichum</taxon>
    </lineage>
</organism>
<evidence type="ECO:0000313" key="2">
    <source>
        <dbReference type="Proteomes" id="UP000744676"/>
    </source>
</evidence>
<name>A0ACB6UYE6_9ASCO</name>
<evidence type="ECO:0000313" key="1">
    <source>
        <dbReference type="EMBL" id="KAF5092599.1"/>
    </source>
</evidence>
<keyword evidence="2" id="KW-1185">Reference proteome</keyword>
<comment type="caution">
    <text evidence="1">The sequence shown here is derived from an EMBL/GenBank/DDBJ whole genome shotgun (WGS) entry which is preliminary data.</text>
</comment>
<sequence length="276" mass="30427">MLSSRAVSPAPGTLRKNEDDEEEEEGEEEDLLGLELERALEESEESDDDEDDDDDDESEDEQNDGISTVNGSGLSGDGNKTMDEETLEAISYNKILREEIKDLEVSIRKKRENAENTSNSLLRDRFLKVVKKLEQELEVKKRQLKHVGTDDNGNKPNSATSKNNEAANTTHPNPPNNATSAFAPSSTIVATGPQADALSTTKGAEESEYDVAETPAVDDEDDEDEEDDEEEDDNEDEGDDEGNGLNDTGAENADNDDDDDDDDDEEEEDEDIESLF</sequence>
<dbReference type="Proteomes" id="UP000744676">
    <property type="component" value="Unassembled WGS sequence"/>
</dbReference>
<proteinExistence type="predicted"/>